<keyword evidence="2" id="KW-0560">Oxidoreductase</keyword>
<dbReference type="SUPFAM" id="SSF51735">
    <property type="entry name" value="NAD(P)-binding Rossmann-fold domains"/>
    <property type="match status" value="1"/>
</dbReference>
<evidence type="ECO:0000313" key="5">
    <source>
        <dbReference type="Proteomes" id="UP000199677"/>
    </source>
</evidence>
<keyword evidence="5" id="KW-1185">Reference proteome</keyword>
<dbReference type="InterPro" id="IPR036291">
    <property type="entry name" value="NAD(P)-bd_dom_sf"/>
</dbReference>
<dbReference type="AlphaFoldDB" id="A0A1H0IUL1"/>
<dbReference type="PANTHER" id="PTHR43477">
    <property type="entry name" value="DIHYDROANTICAPSIN 7-DEHYDROGENASE"/>
    <property type="match status" value="1"/>
</dbReference>
<accession>A0A1H0IUL1</accession>
<dbReference type="GO" id="GO:0016491">
    <property type="term" value="F:oxidoreductase activity"/>
    <property type="evidence" value="ECO:0007669"/>
    <property type="project" value="UniProtKB-KW"/>
</dbReference>
<comment type="similarity">
    <text evidence="1">Belongs to the short-chain dehydrogenases/reductases (SDR) family.</text>
</comment>
<dbReference type="RefSeq" id="WP_089708116.1">
    <property type="nucleotide sequence ID" value="NZ_FNII01000022.1"/>
</dbReference>
<name>A0A1H0IUL1_9GAMM</name>
<evidence type="ECO:0000313" key="4">
    <source>
        <dbReference type="EMBL" id="SDO35186.1"/>
    </source>
</evidence>
<dbReference type="PROSITE" id="PS00061">
    <property type="entry name" value="ADH_SHORT"/>
    <property type="match status" value="1"/>
</dbReference>
<gene>
    <name evidence="4" type="ORF">SAMN04487951_12214</name>
</gene>
<dbReference type="PRINTS" id="PR00081">
    <property type="entry name" value="GDHRDH"/>
</dbReference>
<dbReference type="PRINTS" id="PR00080">
    <property type="entry name" value="SDRFAMILY"/>
</dbReference>
<organism evidence="4 5">
    <name type="scientific">Vreelandella arcis</name>
    <dbReference type="NCBI Taxonomy" id="416873"/>
    <lineage>
        <taxon>Bacteria</taxon>
        <taxon>Pseudomonadati</taxon>
        <taxon>Pseudomonadota</taxon>
        <taxon>Gammaproteobacteria</taxon>
        <taxon>Oceanospirillales</taxon>
        <taxon>Halomonadaceae</taxon>
        <taxon>Vreelandella</taxon>
    </lineage>
</organism>
<reference evidence="5" key="1">
    <citation type="submission" date="2016-10" db="EMBL/GenBank/DDBJ databases">
        <authorList>
            <person name="Varghese N."/>
            <person name="Submissions S."/>
        </authorList>
    </citation>
    <scope>NUCLEOTIDE SEQUENCE [LARGE SCALE GENOMIC DNA]</scope>
    <source>
        <strain evidence="5">CGMCC 1.6494</strain>
    </source>
</reference>
<dbReference type="Gene3D" id="3.40.50.720">
    <property type="entry name" value="NAD(P)-binding Rossmann-like Domain"/>
    <property type="match status" value="1"/>
</dbReference>
<dbReference type="FunFam" id="3.40.50.720:FF:000084">
    <property type="entry name" value="Short-chain dehydrogenase reductase"/>
    <property type="match status" value="1"/>
</dbReference>
<sequence>MRLNNKTALITAAGQGIGRATALRFAAEGARVIATDINTQTLDELADIPGITKRRLDVLDAAAIEALAAELGAVDILFNCAGYVANGSLLDGSDDDWELSLSLNVMAMMRITRALLPAMLDNGGGSIINMASVASSLKGVPNRCAYGTTKAAVLGLTKSVAADYIGQGIRCNAICPGTVDSPSLRQRIGEQAKRQGRKEDDVYAEFIARQPQGRLGSPEEIAALATYLAADESAYTTGTAQIIDGGWLI</sequence>
<dbReference type="STRING" id="416873.SAMN04487951_12214"/>
<dbReference type="InterPro" id="IPR002347">
    <property type="entry name" value="SDR_fam"/>
</dbReference>
<protein>
    <submittedName>
        <fullName evidence="4">2-keto-3-deoxy-L-fuconate dehydrogenase</fullName>
    </submittedName>
</protein>
<evidence type="ECO:0000256" key="2">
    <source>
        <dbReference type="ARBA" id="ARBA00023002"/>
    </source>
</evidence>
<evidence type="ECO:0000256" key="3">
    <source>
        <dbReference type="ARBA" id="ARBA00023027"/>
    </source>
</evidence>
<keyword evidence="3" id="KW-0520">NAD</keyword>
<dbReference type="InterPro" id="IPR020904">
    <property type="entry name" value="Sc_DH/Rdtase_CS"/>
</dbReference>
<dbReference type="InterPro" id="IPR051122">
    <property type="entry name" value="SDR_DHRS6-like"/>
</dbReference>
<dbReference type="EMBL" id="FNII01000022">
    <property type="protein sequence ID" value="SDO35186.1"/>
    <property type="molecule type" value="Genomic_DNA"/>
</dbReference>
<dbReference type="OrthoDB" id="9806974at2"/>
<evidence type="ECO:0000256" key="1">
    <source>
        <dbReference type="ARBA" id="ARBA00006484"/>
    </source>
</evidence>
<dbReference type="Proteomes" id="UP000199677">
    <property type="component" value="Unassembled WGS sequence"/>
</dbReference>
<proteinExistence type="inferred from homology"/>
<dbReference type="Pfam" id="PF13561">
    <property type="entry name" value="adh_short_C2"/>
    <property type="match status" value="1"/>
</dbReference>
<dbReference type="PANTHER" id="PTHR43477:SF4">
    <property type="entry name" value="DEHYDROGENASE_REDUCTASE SDR FAMILY MEMBER 6"/>
    <property type="match status" value="1"/>
</dbReference>